<proteinExistence type="predicted"/>
<dbReference type="GO" id="GO:0005770">
    <property type="term" value="C:late endosome"/>
    <property type="evidence" value="ECO:0007669"/>
    <property type="project" value="TreeGrafter"/>
</dbReference>
<dbReference type="EMBL" id="CP045900">
    <property type="protein sequence ID" value="QQP42012.1"/>
    <property type="molecule type" value="Genomic_DNA"/>
</dbReference>
<dbReference type="PANTHER" id="PTHR12616">
    <property type="entry name" value="VACUOLAR PROTEIN SORTING VPS41"/>
    <property type="match status" value="1"/>
</dbReference>
<name>A0A7T8K0H8_CALRO</name>
<dbReference type="GO" id="GO:0034058">
    <property type="term" value="P:endosomal vesicle fusion"/>
    <property type="evidence" value="ECO:0007669"/>
    <property type="project" value="TreeGrafter"/>
</dbReference>
<feature type="domain" description="Vacuolar protein sorting-associated protein 8 central" evidence="1">
    <location>
        <begin position="89"/>
        <end position="273"/>
    </location>
</feature>
<dbReference type="InterPro" id="IPR025941">
    <property type="entry name" value="Vps8_central_dom"/>
</dbReference>
<dbReference type="PANTHER" id="PTHR12616:SF8">
    <property type="entry name" value="VACUOLAR PROTEIN SORTING-ASSOCIATED PROTEIN 8 HOMOLOG"/>
    <property type="match status" value="1"/>
</dbReference>
<reference evidence="3" key="1">
    <citation type="submission" date="2021-01" db="EMBL/GenBank/DDBJ databases">
        <title>Caligus Genome Assembly.</title>
        <authorList>
            <person name="Gallardo-Escarate C."/>
        </authorList>
    </citation>
    <scope>NUCLEOTIDE SEQUENCE [LARGE SCALE GENOMIC DNA]</scope>
</reference>
<dbReference type="AlphaFoldDB" id="A0A7T8K0H8"/>
<dbReference type="Pfam" id="PF12816">
    <property type="entry name" value="TPR_Vps8"/>
    <property type="match status" value="1"/>
</dbReference>
<organism evidence="2 3">
    <name type="scientific">Caligus rogercresseyi</name>
    <name type="common">Sea louse</name>
    <dbReference type="NCBI Taxonomy" id="217165"/>
    <lineage>
        <taxon>Eukaryota</taxon>
        <taxon>Metazoa</taxon>
        <taxon>Ecdysozoa</taxon>
        <taxon>Arthropoda</taxon>
        <taxon>Crustacea</taxon>
        <taxon>Multicrustacea</taxon>
        <taxon>Hexanauplia</taxon>
        <taxon>Copepoda</taxon>
        <taxon>Siphonostomatoida</taxon>
        <taxon>Caligidae</taxon>
        <taxon>Caligus</taxon>
    </lineage>
</organism>
<dbReference type="Proteomes" id="UP000595437">
    <property type="component" value="Chromosome 11"/>
</dbReference>
<dbReference type="GO" id="GO:0030897">
    <property type="term" value="C:HOPS complex"/>
    <property type="evidence" value="ECO:0007669"/>
    <property type="project" value="TreeGrafter"/>
</dbReference>
<keyword evidence="3" id="KW-1185">Reference proteome</keyword>
<dbReference type="GO" id="GO:0006623">
    <property type="term" value="P:protein targeting to vacuole"/>
    <property type="evidence" value="ECO:0007669"/>
    <property type="project" value="InterPro"/>
</dbReference>
<evidence type="ECO:0000313" key="3">
    <source>
        <dbReference type="Proteomes" id="UP000595437"/>
    </source>
</evidence>
<dbReference type="OrthoDB" id="289913at2759"/>
<protein>
    <recommendedName>
        <fullName evidence="1">Vacuolar protein sorting-associated protein 8 central domain-containing protein</fullName>
    </recommendedName>
</protein>
<evidence type="ECO:0000313" key="2">
    <source>
        <dbReference type="EMBL" id="QQP42012.1"/>
    </source>
</evidence>
<evidence type="ECO:0000259" key="1">
    <source>
        <dbReference type="Pfam" id="PF12816"/>
    </source>
</evidence>
<dbReference type="InterPro" id="IPR045111">
    <property type="entry name" value="Vps41/Vps8"/>
</dbReference>
<sequence length="375" mass="42965">MTLETWGYPTEAAFLRVLHGGNVSAALALAGDLAVYGSCHFVQNQLFLLGRKGFHTLIIRNWKERMEHLDVLYNNVWETYVMDPFSKAILLESLEAYILNDKLRDLPVPISQEYITHFEKTKRFQALEASLTHLDITSLDIHQVMNSSNRHGLYDALLYVYNKGMMDFLTPFEELMEKLMSSMDSFESKDAAPKVVELGNKLLVYVSCCLAGRAYPYGDIEESFVNDVKCRVYSVLTALHTKGAPDDEAFYPYLRTLLTFDTQGLLNVLAIAFEEKEFQGEMGSCRKQRLIDILLKIMVKGSDPYDASQGLDVSRDLLDRVLEVLTERPEEGVAYAKEERQQALYEMIRLGNTWVSYFDKDKLVERCELAGFYRI</sequence>
<gene>
    <name evidence="2" type="ORF">FKW44_016550</name>
</gene>
<accession>A0A7T8K0H8</accession>